<comment type="similarity">
    <text evidence="1 6">Belongs to the glutaminase family.</text>
</comment>
<evidence type="ECO:0000256" key="6">
    <source>
        <dbReference type="HAMAP-Rule" id="MF_00313"/>
    </source>
</evidence>
<dbReference type="InterPro" id="IPR018490">
    <property type="entry name" value="cNMP-bd_dom_sf"/>
</dbReference>
<dbReference type="Gene3D" id="3.30.750.24">
    <property type="entry name" value="STAS domain"/>
    <property type="match status" value="1"/>
</dbReference>
<feature type="binding site" evidence="6">
    <location>
        <position position="158"/>
    </location>
    <ligand>
        <name>substrate</name>
    </ligand>
</feature>
<dbReference type="EC" id="3.5.1.2" evidence="3 6"/>
<evidence type="ECO:0000313" key="10">
    <source>
        <dbReference type="Proteomes" id="UP000286806"/>
    </source>
</evidence>
<dbReference type="Gene3D" id="3.40.710.10">
    <property type="entry name" value="DD-peptidase/beta-lactamase superfamily"/>
    <property type="match status" value="1"/>
</dbReference>
<evidence type="ECO:0000259" key="8">
    <source>
        <dbReference type="PROSITE" id="PS50801"/>
    </source>
</evidence>
<evidence type="ECO:0000259" key="7">
    <source>
        <dbReference type="PROSITE" id="PS50042"/>
    </source>
</evidence>
<keyword evidence="10" id="KW-1185">Reference proteome</keyword>
<feature type="binding site" evidence="6">
    <location>
        <position position="114"/>
    </location>
    <ligand>
        <name>substrate</name>
    </ligand>
</feature>
<dbReference type="InterPro" id="IPR012338">
    <property type="entry name" value="Beta-lactam/transpept-like"/>
</dbReference>
<dbReference type="EMBL" id="BGOW01000016">
    <property type="protein sequence ID" value="GBL46107.1"/>
    <property type="molecule type" value="Genomic_DNA"/>
</dbReference>
<dbReference type="FunFam" id="3.40.710.10:FF:000005">
    <property type="entry name" value="Glutaminase"/>
    <property type="match status" value="1"/>
</dbReference>
<dbReference type="GO" id="GO:0006537">
    <property type="term" value="P:glutamate biosynthetic process"/>
    <property type="evidence" value="ECO:0007669"/>
    <property type="project" value="TreeGrafter"/>
</dbReference>
<dbReference type="InterPro" id="IPR014710">
    <property type="entry name" value="RmlC-like_jellyroll"/>
</dbReference>
<evidence type="ECO:0000256" key="2">
    <source>
        <dbReference type="ARBA" id="ARBA00011881"/>
    </source>
</evidence>
<accession>A0A401JEP9</accession>
<dbReference type="Gene3D" id="2.60.120.10">
    <property type="entry name" value="Jelly Rolls"/>
    <property type="match status" value="1"/>
</dbReference>
<dbReference type="AlphaFoldDB" id="A0A401JEP9"/>
<protein>
    <recommendedName>
        <fullName evidence="3 6">Glutaminase</fullName>
        <ecNumber evidence="3 6">3.5.1.2</ecNumber>
    </recommendedName>
</protein>
<feature type="binding site" evidence="6">
    <location>
        <position position="241"/>
    </location>
    <ligand>
        <name>substrate</name>
    </ligand>
</feature>
<dbReference type="RefSeq" id="WP_189836354.1">
    <property type="nucleotide sequence ID" value="NZ_BGOW01000016.1"/>
</dbReference>
<dbReference type="Pfam" id="PF04960">
    <property type="entry name" value="Glutaminase"/>
    <property type="match status" value="1"/>
</dbReference>
<evidence type="ECO:0000256" key="4">
    <source>
        <dbReference type="ARBA" id="ARBA00022801"/>
    </source>
</evidence>
<dbReference type="NCBIfam" id="TIGR03814">
    <property type="entry name" value="Gln_ase"/>
    <property type="match status" value="1"/>
</dbReference>
<dbReference type="InterPro" id="IPR036513">
    <property type="entry name" value="STAS_dom_sf"/>
</dbReference>
<proteinExistence type="inferred from homology"/>
<dbReference type="InterPro" id="IPR000595">
    <property type="entry name" value="cNMP-bd_dom"/>
</dbReference>
<evidence type="ECO:0000256" key="5">
    <source>
        <dbReference type="ARBA" id="ARBA00049534"/>
    </source>
</evidence>
<dbReference type="PROSITE" id="PS50801">
    <property type="entry name" value="STAS"/>
    <property type="match status" value="1"/>
</dbReference>
<dbReference type="PANTHER" id="PTHR12544">
    <property type="entry name" value="GLUTAMINASE"/>
    <property type="match status" value="1"/>
</dbReference>
<feature type="binding site" evidence="6">
    <location>
        <position position="189"/>
    </location>
    <ligand>
        <name>substrate</name>
    </ligand>
</feature>
<dbReference type="Proteomes" id="UP000286806">
    <property type="component" value="Unassembled WGS sequence"/>
</dbReference>
<keyword evidence="4 6" id="KW-0378">Hydrolase</keyword>
<reference evidence="9 10" key="1">
    <citation type="journal article" date="2019" name="Front. Microbiol.">
        <title>Genomes of Neutrophilic Sulfur-Oxidizing Chemolithoautotrophs Representing 9 Proteobacterial Species From 8 Genera.</title>
        <authorList>
            <person name="Watanabe T."/>
            <person name="Kojima H."/>
            <person name="Umezawa K."/>
            <person name="Hori C."/>
            <person name="Takasuka T.E."/>
            <person name="Kato Y."/>
            <person name="Fukui M."/>
        </authorList>
    </citation>
    <scope>NUCLEOTIDE SEQUENCE [LARGE SCALE GENOMIC DNA]</scope>
    <source>
        <strain evidence="9 10">TTN</strain>
    </source>
</reference>
<dbReference type="InterPro" id="IPR015868">
    <property type="entry name" value="Glutaminase"/>
</dbReference>
<evidence type="ECO:0000313" key="9">
    <source>
        <dbReference type="EMBL" id="GBL46107.1"/>
    </source>
</evidence>
<dbReference type="CDD" id="cd00038">
    <property type="entry name" value="CAP_ED"/>
    <property type="match status" value="1"/>
</dbReference>
<dbReference type="PROSITE" id="PS50042">
    <property type="entry name" value="CNMP_BINDING_3"/>
    <property type="match status" value="1"/>
</dbReference>
<dbReference type="GO" id="GO:0006543">
    <property type="term" value="P:L-glutamine catabolic process"/>
    <property type="evidence" value="ECO:0007669"/>
    <property type="project" value="TreeGrafter"/>
</dbReference>
<dbReference type="InterPro" id="IPR002645">
    <property type="entry name" value="STAS_dom"/>
</dbReference>
<organism evidence="9 10">
    <name type="scientific">Sulfuriferula multivorans</name>
    <dbReference type="NCBI Taxonomy" id="1559896"/>
    <lineage>
        <taxon>Bacteria</taxon>
        <taxon>Pseudomonadati</taxon>
        <taxon>Pseudomonadota</taxon>
        <taxon>Betaproteobacteria</taxon>
        <taxon>Nitrosomonadales</taxon>
        <taxon>Sulfuricellaceae</taxon>
        <taxon>Sulfuriferula</taxon>
    </lineage>
</organism>
<feature type="binding site" evidence="6">
    <location>
        <position position="259"/>
    </location>
    <ligand>
        <name>substrate</name>
    </ligand>
</feature>
<name>A0A401JEP9_9PROT</name>
<dbReference type="SMART" id="SM00100">
    <property type="entry name" value="cNMP"/>
    <property type="match status" value="1"/>
</dbReference>
<dbReference type="SUPFAM" id="SSF51206">
    <property type="entry name" value="cAMP-binding domain-like"/>
    <property type="match status" value="1"/>
</dbReference>
<feature type="binding site" evidence="6">
    <location>
        <position position="165"/>
    </location>
    <ligand>
        <name>substrate</name>
    </ligand>
</feature>
<comment type="subunit">
    <text evidence="2 6">Homotetramer.</text>
</comment>
<feature type="domain" description="STAS" evidence="8">
    <location>
        <begin position="335"/>
        <end position="426"/>
    </location>
</feature>
<dbReference type="Pfam" id="PF00027">
    <property type="entry name" value="cNMP_binding"/>
    <property type="match status" value="1"/>
</dbReference>
<gene>
    <name evidence="6" type="primary">glsA</name>
    <name evidence="9" type="ORF">SFMTTN_1919</name>
</gene>
<dbReference type="SUPFAM" id="SSF56601">
    <property type="entry name" value="beta-lactamase/transpeptidase-like"/>
    <property type="match status" value="1"/>
</dbReference>
<evidence type="ECO:0000256" key="1">
    <source>
        <dbReference type="ARBA" id="ARBA00011076"/>
    </source>
</evidence>
<comment type="catalytic activity">
    <reaction evidence="5 6">
        <text>L-glutamine + H2O = L-glutamate + NH4(+)</text>
        <dbReference type="Rhea" id="RHEA:15889"/>
        <dbReference type="ChEBI" id="CHEBI:15377"/>
        <dbReference type="ChEBI" id="CHEBI:28938"/>
        <dbReference type="ChEBI" id="CHEBI:29985"/>
        <dbReference type="ChEBI" id="CHEBI:58359"/>
        <dbReference type="EC" id="3.5.1.2"/>
    </reaction>
</comment>
<feature type="binding site" evidence="6">
    <location>
        <position position="64"/>
    </location>
    <ligand>
        <name>substrate</name>
    </ligand>
</feature>
<feature type="domain" description="Cyclic nucleotide-binding" evidence="7">
    <location>
        <begin position="470"/>
        <end position="591"/>
    </location>
</feature>
<dbReference type="PANTHER" id="PTHR12544:SF29">
    <property type="entry name" value="GLUTAMINASE"/>
    <property type="match status" value="1"/>
</dbReference>
<evidence type="ECO:0000256" key="3">
    <source>
        <dbReference type="ARBA" id="ARBA00012918"/>
    </source>
</evidence>
<sequence length="608" mass="66271">MQLPIQTYLADLYQRLFPLQEGELASYIPELTRANPDWFGLCIVTMDGFAYTEGDWGQPFTIQSVSKPFVYALALADRGVDEVMAKVGVEPSGDAFNSISLDPQTGAPRNPMINAGAIASTSLVAGATSTQQWQRLQATLSAFAGHELALDEAVYHSESETGFRNRAIAWMLRNFGITEGDPMPSLENYFRQCSLLVDCRDLAYMAATLANGGIHPLSGQRCMPAEHVERVLSVMATCGMYDYAGSWLYEVGMPAKSGVGGGILAVLPGRFGIGVFSPRLDDKGNSVRGIAACKQIAHDFGLNIFNHTNSPALTVRRIYNAAVSPSHRQTGHHSMAYLRERADRIKILCLQGELGVDSAEYVIRQLQHLAPTTDSFILDLHLVANLSNGAATLLHQARRELYTAGIAIVLSRIHGRNGIEETLSKTTTDATFGFLCFEGNDLAVQWCENRMLEEFCGEDEIECCYEDSVFFAGIPAPVMARLCPLMQTRNFAPGEVILDAGQPSDGQIFFLESGRVNVLAPLAGGGYQFLATLGPGMNFGELVLLGQCTRTAMVHAESETRCRVLAMDDLNTLARELPDLKIAILKNLSLDLADKLKHATQMITVLAN</sequence>
<dbReference type="SUPFAM" id="SSF52091">
    <property type="entry name" value="SpoIIaa-like"/>
    <property type="match status" value="1"/>
</dbReference>
<keyword evidence="6" id="KW-0007">Acetylation</keyword>
<dbReference type="HAMAP" id="MF_00313">
    <property type="entry name" value="Glutaminase"/>
    <property type="match status" value="1"/>
</dbReference>
<dbReference type="GO" id="GO:0004359">
    <property type="term" value="F:glutaminase activity"/>
    <property type="evidence" value="ECO:0007669"/>
    <property type="project" value="UniProtKB-UniRule"/>
</dbReference>
<comment type="caution">
    <text evidence="9">The sequence shown here is derived from an EMBL/GenBank/DDBJ whole genome shotgun (WGS) entry which is preliminary data.</text>
</comment>